<dbReference type="EMBL" id="CP027667">
    <property type="protein sequence ID" value="AVO50836.1"/>
    <property type="molecule type" value="Genomic_DNA"/>
</dbReference>
<dbReference type="Proteomes" id="UP000237925">
    <property type="component" value="Chromosome"/>
</dbReference>
<feature type="signal peptide" evidence="1">
    <location>
        <begin position="1"/>
        <end position="24"/>
    </location>
</feature>
<keyword evidence="1" id="KW-0732">Signal</keyword>
<accession>A0A2R3QGF7</accession>
<protein>
    <submittedName>
        <fullName evidence="2">Uncharacterized protein</fullName>
    </submittedName>
</protein>
<dbReference type="OrthoDB" id="8562564at2"/>
<evidence type="ECO:0000313" key="3">
    <source>
        <dbReference type="Proteomes" id="UP000237925"/>
    </source>
</evidence>
<reference evidence="2 3" key="1">
    <citation type="submission" date="2018-03" db="EMBL/GenBank/DDBJ databases">
        <title>Genome sequencing of Melaminivora sp.</title>
        <authorList>
            <person name="Kim S.-J."/>
            <person name="Heo J."/>
            <person name="Ahn J.-H."/>
            <person name="Kwon S.-W."/>
        </authorList>
    </citation>
    <scope>NUCLEOTIDE SEQUENCE [LARGE SCALE GENOMIC DNA]</scope>
    <source>
        <strain evidence="2 3">SC2-9</strain>
    </source>
</reference>
<dbReference type="PROSITE" id="PS51257">
    <property type="entry name" value="PROKAR_LIPOPROTEIN"/>
    <property type="match status" value="1"/>
</dbReference>
<dbReference type="KEGG" id="mela:C6568_17580"/>
<organism evidence="2 3">
    <name type="scientific">Melaminivora suipulveris</name>
    <dbReference type="NCBI Taxonomy" id="2109913"/>
    <lineage>
        <taxon>Bacteria</taxon>
        <taxon>Pseudomonadati</taxon>
        <taxon>Pseudomonadota</taxon>
        <taxon>Betaproteobacteria</taxon>
        <taxon>Burkholderiales</taxon>
        <taxon>Comamonadaceae</taxon>
        <taxon>Melaminivora</taxon>
    </lineage>
</organism>
<sequence>MTSRLVHALRLALLPLALLLAACAARPPQPDWQINAHDAAERATRAWLAGDSRVADQEWRRARAEVARTGSPALLARLELMRCAAQVASLEPGACPAFEALRGAAEPAERSYADYLAGRTAQVDVALLPPAQRAALANPAAIGAIEDPLARLVAAGAALQGNRAAPETLVVATDTASSQGWSRPLLAWLLLRAERAREVGDEALAQALLRRAALVQSRGKPAQTAPRAPG</sequence>
<keyword evidence="3" id="KW-1185">Reference proteome</keyword>
<evidence type="ECO:0000256" key="1">
    <source>
        <dbReference type="SAM" id="SignalP"/>
    </source>
</evidence>
<evidence type="ECO:0000313" key="2">
    <source>
        <dbReference type="EMBL" id="AVO50836.1"/>
    </source>
</evidence>
<proteinExistence type="predicted"/>
<gene>
    <name evidence="2" type="ORF">C6568_17580</name>
</gene>
<feature type="chain" id="PRO_5015318404" evidence="1">
    <location>
        <begin position="25"/>
        <end position="230"/>
    </location>
</feature>
<name>A0A2R3QGF7_9BURK</name>
<dbReference type="RefSeq" id="WP_106685229.1">
    <property type="nucleotide sequence ID" value="NZ_CP027667.1"/>
</dbReference>
<dbReference type="AlphaFoldDB" id="A0A2R3QGF7"/>